<dbReference type="InterPro" id="IPR006944">
    <property type="entry name" value="Phage/GTA_portal"/>
</dbReference>
<sequence>MGIISRFFNRSIPKTRFEMIEDRGNGFYAWNGSIYKSDVVRACIRPKVKAIGKLIPQHIRNNSMEGFKVNPEPYIRFLYEEPNPYMSGQVFREKMATQLALNNNAFALLVRDENGYPMEMYNIPCVGVEAIYNSYGELFLKFTNRNGVVVTYPYTDIIHLRQDINENDIFGDSPREALLPLMDIVSTTDQGIVKAIKNSGIIKWLLKFNTNMRKEDIKSQTDDFTETFLNIENSGGAAGIDSKADAIQIDPKDYVPNAAVIDRTTQRIYSFFNTNEKIVQSKYNEDEWNSYYESEIEPLAMQWSNEDTRKLFTRRERGYGNKIIYSANNLQYASMSTKLGLQAMVDRGAMTPNEWREVLNLPPVADGDKPLRRLDTIAIGEGGEEE</sequence>
<dbReference type="EMBL" id="JACSQZ010000012">
    <property type="protein sequence ID" value="MBD7914552.1"/>
    <property type="molecule type" value="Genomic_DNA"/>
</dbReference>
<dbReference type="RefSeq" id="WP_191749265.1">
    <property type="nucleotide sequence ID" value="NZ_JACSQZ010000012.1"/>
</dbReference>
<organism evidence="1 2">
    <name type="scientific">Clostridium gallinarum</name>
    <dbReference type="NCBI Taxonomy" id="2762246"/>
    <lineage>
        <taxon>Bacteria</taxon>
        <taxon>Bacillati</taxon>
        <taxon>Bacillota</taxon>
        <taxon>Clostridia</taxon>
        <taxon>Eubacteriales</taxon>
        <taxon>Clostridiaceae</taxon>
        <taxon>Clostridium</taxon>
    </lineage>
</organism>
<evidence type="ECO:0000313" key="1">
    <source>
        <dbReference type="EMBL" id="MBD7914552.1"/>
    </source>
</evidence>
<evidence type="ECO:0000313" key="2">
    <source>
        <dbReference type="Proteomes" id="UP000640335"/>
    </source>
</evidence>
<dbReference type="Proteomes" id="UP000640335">
    <property type="component" value="Unassembled WGS sequence"/>
</dbReference>
<name>A0ABR8Q295_9CLOT</name>
<reference evidence="1 2" key="1">
    <citation type="submission" date="2020-08" db="EMBL/GenBank/DDBJ databases">
        <title>A Genomic Blueprint of the Chicken Gut Microbiome.</title>
        <authorList>
            <person name="Gilroy R."/>
            <person name="Ravi A."/>
            <person name="Getino M."/>
            <person name="Pursley I."/>
            <person name="Horton D.L."/>
            <person name="Alikhan N.-F."/>
            <person name="Baker D."/>
            <person name="Gharbi K."/>
            <person name="Hall N."/>
            <person name="Watson M."/>
            <person name="Adriaenssens E.M."/>
            <person name="Foster-Nyarko E."/>
            <person name="Jarju S."/>
            <person name="Secka A."/>
            <person name="Antonio M."/>
            <person name="Oren A."/>
            <person name="Chaudhuri R."/>
            <person name="La Ragione R.M."/>
            <person name="Hildebrand F."/>
            <person name="Pallen M.J."/>
        </authorList>
    </citation>
    <scope>NUCLEOTIDE SEQUENCE [LARGE SCALE GENOMIC DNA]</scope>
    <source>
        <strain evidence="1 2">Sa3CUN1</strain>
    </source>
</reference>
<keyword evidence="2" id="KW-1185">Reference proteome</keyword>
<protein>
    <submittedName>
        <fullName evidence="1">Phage portal protein</fullName>
    </submittedName>
</protein>
<gene>
    <name evidence="1" type="ORF">H9660_05290</name>
</gene>
<comment type="caution">
    <text evidence="1">The sequence shown here is derived from an EMBL/GenBank/DDBJ whole genome shotgun (WGS) entry which is preliminary data.</text>
</comment>
<dbReference type="Pfam" id="PF04860">
    <property type="entry name" value="Phage_portal"/>
    <property type="match status" value="1"/>
</dbReference>
<accession>A0ABR8Q295</accession>
<proteinExistence type="predicted"/>